<proteinExistence type="predicted"/>
<evidence type="ECO:0000256" key="1">
    <source>
        <dbReference type="SAM" id="MobiDB-lite"/>
    </source>
</evidence>
<name>A0ABP0DRP0_9PEZI</name>
<protein>
    <recommendedName>
        <fullName evidence="4">FAR1 domain-containing protein</fullName>
    </recommendedName>
</protein>
<dbReference type="EMBL" id="CAWUOM010000080">
    <property type="protein sequence ID" value="CAK7270966.1"/>
    <property type="molecule type" value="Genomic_DNA"/>
</dbReference>
<accession>A0ABP0DRP0</accession>
<comment type="caution">
    <text evidence="2">The sequence shown here is derived from an EMBL/GenBank/DDBJ whole genome shotgun (WGS) entry which is preliminary data.</text>
</comment>
<reference evidence="2 3" key="1">
    <citation type="submission" date="2024-01" db="EMBL/GenBank/DDBJ databases">
        <authorList>
            <person name="Allen C."/>
            <person name="Tagirdzhanova G."/>
        </authorList>
    </citation>
    <scope>NUCLEOTIDE SEQUENCE [LARGE SCALE GENOMIC DNA]</scope>
    <source>
        <strain evidence="2 3">CBS 573.63</strain>
    </source>
</reference>
<dbReference type="Proteomes" id="UP001642501">
    <property type="component" value="Unassembled WGS sequence"/>
</dbReference>
<keyword evidence="3" id="KW-1185">Reference proteome</keyword>
<gene>
    <name evidence="2" type="ORF">SEPCBS57363_004372</name>
</gene>
<feature type="region of interest" description="Disordered" evidence="1">
    <location>
        <begin position="176"/>
        <end position="215"/>
    </location>
</feature>
<organism evidence="2 3">
    <name type="scientific">Sporothrix epigloea</name>
    <dbReference type="NCBI Taxonomy" id="1892477"/>
    <lineage>
        <taxon>Eukaryota</taxon>
        <taxon>Fungi</taxon>
        <taxon>Dikarya</taxon>
        <taxon>Ascomycota</taxon>
        <taxon>Pezizomycotina</taxon>
        <taxon>Sordariomycetes</taxon>
        <taxon>Sordariomycetidae</taxon>
        <taxon>Ophiostomatales</taxon>
        <taxon>Ophiostomataceae</taxon>
        <taxon>Sporothrix</taxon>
    </lineage>
</organism>
<evidence type="ECO:0000313" key="2">
    <source>
        <dbReference type="EMBL" id="CAK7270966.1"/>
    </source>
</evidence>
<sequence length="239" mass="27137">MALFEHSACRKDTFLTDDAAYEAIGAQQLQLGFLTSKGRTSGRSKYGFNICVDVRCQNSGTYKASSNNKGRYKSSTKKTDCPFLVKIRWNSSIARYETHTLSEIHNHAPIQEPLGQARLRRLTQERFGAARLRILVKDLSKNSSMTAREIARQITSEYPQVKMNDEDVYHIRHKLRLENRGPHASTQPPESRRNVPVADGTKPKKKRPTLRDLQQKIDHLEAAFAALQQQLPLPLPPQS</sequence>
<evidence type="ECO:0000313" key="3">
    <source>
        <dbReference type="Proteomes" id="UP001642501"/>
    </source>
</evidence>
<evidence type="ECO:0008006" key="4">
    <source>
        <dbReference type="Google" id="ProtNLM"/>
    </source>
</evidence>